<dbReference type="EMBL" id="BAABIC010000010">
    <property type="protein sequence ID" value="GAA4693728.1"/>
    <property type="molecule type" value="Genomic_DNA"/>
</dbReference>
<evidence type="ECO:0000313" key="1">
    <source>
        <dbReference type="EMBL" id="GAA4693728.1"/>
    </source>
</evidence>
<sequence length="49" mass="5542">MHTTDIDALQQLPEGQATGLYYDWEDVNFQANFNNCYVTCNITQVNANG</sequence>
<evidence type="ECO:0000313" key="2">
    <source>
        <dbReference type="Proteomes" id="UP001500325"/>
    </source>
</evidence>
<dbReference type="Proteomes" id="UP001500325">
    <property type="component" value="Unassembled WGS sequence"/>
</dbReference>
<accession>A0ABP8WQ99</accession>
<reference evidence="2" key="1">
    <citation type="journal article" date="2019" name="Int. J. Syst. Evol. Microbiol.">
        <title>The Global Catalogue of Microorganisms (GCM) 10K type strain sequencing project: providing services to taxonomists for standard genome sequencing and annotation.</title>
        <authorList>
            <consortium name="The Broad Institute Genomics Platform"/>
            <consortium name="The Broad Institute Genome Sequencing Center for Infectious Disease"/>
            <person name="Wu L."/>
            <person name="Ma J."/>
        </authorList>
    </citation>
    <scope>NUCLEOTIDE SEQUENCE [LARGE SCALE GENOMIC DNA]</scope>
    <source>
        <strain evidence="2">JCM 18055</strain>
    </source>
</reference>
<comment type="caution">
    <text evidence="1">The sequence shown here is derived from an EMBL/GenBank/DDBJ whole genome shotgun (WGS) entry which is preliminary data.</text>
</comment>
<dbReference type="RefSeq" id="WP_345381516.1">
    <property type="nucleotide sequence ID" value="NZ_BAABIC010000010.1"/>
</dbReference>
<keyword evidence="2" id="KW-1185">Reference proteome</keyword>
<dbReference type="NCBIfam" id="NF038157">
    <property type="entry name" value="lanti_ALQxL"/>
    <property type="match status" value="1"/>
</dbReference>
<gene>
    <name evidence="1" type="ORF">GCM10023215_34020</name>
</gene>
<proteinExistence type="predicted"/>
<name>A0ABP8WQ99_9PSEU</name>
<protein>
    <submittedName>
        <fullName evidence="1">Uncharacterized protein</fullName>
    </submittedName>
</protein>
<organism evidence="1 2">
    <name type="scientific">Pseudonocardia yuanmonensis</name>
    <dbReference type="NCBI Taxonomy" id="1095914"/>
    <lineage>
        <taxon>Bacteria</taxon>
        <taxon>Bacillati</taxon>
        <taxon>Actinomycetota</taxon>
        <taxon>Actinomycetes</taxon>
        <taxon>Pseudonocardiales</taxon>
        <taxon>Pseudonocardiaceae</taxon>
        <taxon>Pseudonocardia</taxon>
    </lineage>
</organism>